<proteinExistence type="predicted"/>
<sequence>MPNYNMADRFWLNDFKILYENKAYLNFIPTKEMTRIEQLNAISRLCFYAFFIILLFGNTTKLLIIPIVTLILVIIFYNLPKVQRIKSKEDKDNAQNINDIYTLDEYRLFEKGTCRRPTKDNPMMNLTAEDYNKDVSMACNADEDNIVKTQIDDNLDKDLYKDIEDVFDRKNSERQFFTGTQDIKYDSEKFARWCYKFPPTCKTNQERCLNYADYRML</sequence>
<dbReference type="EMBL" id="MN739701">
    <property type="protein sequence ID" value="QHT22069.1"/>
    <property type="molecule type" value="Genomic_DNA"/>
</dbReference>
<evidence type="ECO:0000259" key="2">
    <source>
        <dbReference type="Pfam" id="PF19066"/>
    </source>
</evidence>
<feature type="transmembrane region" description="Helical" evidence="1">
    <location>
        <begin position="39"/>
        <end position="56"/>
    </location>
</feature>
<dbReference type="InterPro" id="IPR043915">
    <property type="entry name" value="P9_TM"/>
</dbReference>
<keyword evidence="1" id="KW-1133">Transmembrane helix</keyword>
<name>A0A6C0E1A5_9ZZZZ</name>
<dbReference type="Pfam" id="PF19066">
    <property type="entry name" value="P9_TM"/>
    <property type="match status" value="1"/>
</dbReference>
<evidence type="ECO:0000256" key="1">
    <source>
        <dbReference type="SAM" id="Phobius"/>
    </source>
</evidence>
<keyword evidence="1" id="KW-0472">Membrane</keyword>
<feature type="transmembrane region" description="Helical" evidence="1">
    <location>
        <begin position="62"/>
        <end position="79"/>
    </location>
</feature>
<reference evidence="3" key="1">
    <citation type="journal article" date="2020" name="Nature">
        <title>Giant virus diversity and host interactions through global metagenomics.</title>
        <authorList>
            <person name="Schulz F."/>
            <person name="Roux S."/>
            <person name="Paez-Espino D."/>
            <person name="Jungbluth S."/>
            <person name="Walsh D.A."/>
            <person name="Denef V.J."/>
            <person name="McMahon K.D."/>
            <person name="Konstantinidis K.T."/>
            <person name="Eloe-Fadrosh E.A."/>
            <person name="Kyrpides N.C."/>
            <person name="Woyke T."/>
        </authorList>
    </citation>
    <scope>NUCLEOTIDE SEQUENCE</scope>
    <source>
        <strain evidence="3">GVMAG-M-3300023179-103</strain>
    </source>
</reference>
<accession>A0A6C0E1A5</accession>
<protein>
    <recommendedName>
        <fullName evidence="2">Minor capsid protein P9 transmembrane helices domain-containing protein</fullName>
    </recommendedName>
</protein>
<evidence type="ECO:0000313" key="3">
    <source>
        <dbReference type="EMBL" id="QHT22069.1"/>
    </source>
</evidence>
<keyword evidence="1" id="KW-0812">Transmembrane</keyword>
<feature type="domain" description="Minor capsid protein P9 transmembrane helices" evidence="2">
    <location>
        <begin position="10"/>
        <end position="77"/>
    </location>
</feature>
<organism evidence="3">
    <name type="scientific">viral metagenome</name>
    <dbReference type="NCBI Taxonomy" id="1070528"/>
    <lineage>
        <taxon>unclassified sequences</taxon>
        <taxon>metagenomes</taxon>
        <taxon>organismal metagenomes</taxon>
    </lineage>
</organism>
<dbReference type="AlphaFoldDB" id="A0A6C0E1A5"/>